<dbReference type="RefSeq" id="WP_106198658.1">
    <property type="nucleotide sequence ID" value="NZ_JAXEIU010000006.1"/>
</dbReference>
<organism evidence="2 3">
    <name type="scientific">Hallerella porci</name>
    <dbReference type="NCBI Taxonomy" id="1945871"/>
    <lineage>
        <taxon>Bacteria</taxon>
        <taxon>Pseudomonadati</taxon>
        <taxon>Fibrobacterota</taxon>
        <taxon>Fibrobacteria</taxon>
        <taxon>Fibrobacterales</taxon>
        <taxon>Fibrobacteraceae</taxon>
        <taxon>Hallerella</taxon>
    </lineage>
</organism>
<dbReference type="PROSITE" id="PS51257">
    <property type="entry name" value="PROKAR_LIPOPROTEIN"/>
    <property type="match status" value="1"/>
</dbReference>
<accession>A0ABX5LHS6</accession>
<gene>
    <name evidence="2" type="ORF">B0H50_1369</name>
</gene>
<protein>
    <submittedName>
        <fullName evidence="2">Uncharacterized protein</fullName>
    </submittedName>
</protein>
<proteinExistence type="predicted"/>
<sequence length="68" mass="7644">MQKILWVFILFGFVVSCADKEAEKEIAQKQSQLEKVNLQVEKTKATLDSLKAVDAAMQKTLDSLDMTP</sequence>
<reference evidence="2 3" key="1">
    <citation type="submission" date="2018-05" db="EMBL/GenBank/DDBJ databases">
        <title>Animal gut microbial communities from fecal samples from Wisconsin, USA.</title>
        <authorList>
            <person name="Neumann A."/>
        </authorList>
    </citation>
    <scope>NUCLEOTIDE SEQUENCE [LARGE SCALE GENOMIC DNA]</scope>
    <source>
        <strain evidence="2 3">UWS4</strain>
    </source>
</reference>
<keyword evidence="3" id="KW-1185">Reference proteome</keyword>
<evidence type="ECO:0000313" key="3">
    <source>
        <dbReference type="Proteomes" id="UP000245523"/>
    </source>
</evidence>
<evidence type="ECO:0000256" key="1">
    <source>
        <dbReference type="SAM" id="Coils"/>
    </source>
</evidence>
<keyword evidence="1" id="KW-0175">Coiled coil</keyword>
<comment type="caution">
    <text evidence="2">The sequence shown here is derived from an EMBL/GenBank/DDBJ whole genome shotgun (WGS) entry which is preliminary data.</text>
</comment>
<dbReference type="EMBL" id="QGHD01000036">
    <property type="protein sequence ID" value="PWK92259.1"/>
    <property type="molecule type" value="Genomic_DNA"/>
</dbReference>
<name>A0ABX5LHS6_9BACT</name>
<dbReference type="Proteomes" id="UP000245523">
    <property type="component" value="Unassembled WGS sequence"/>
</dbReference>
<feature type="coiled-coil region" evidence="1">
    <location>
        <begin position="19"/>
        <end position="53"/>
    </location>
</feature>
<evidence type="ECO:0000313" key="2">
    <source>
        <dbReference type="EMBL" id="PWK92259.1"/>
    </source>
</evidence>